<evidence type="ECO:0000256" key="1">
    <source>
        <dbReference type="SAM" id="MobiDB-lite"/>
    </source>
</evidence>
<dbReference type="EMBL" id="ML005489">
    <property type="protein sequence ID" value="RKP18338.1"/>
    <property type="molecule type" value="Genomic_DNA"/>
</dbReference>
<feature type="region of interest" description="Disordered" evidence="1">
    <location>
        <begin position="1"/>
        <end position="55"/>
    </location>
</feature>
<protein>
    <submittedName>
        <fullName evidence="2">Uncharacterized protein</fullName>
    </submittedName>
</protein>
<reference evidence="3" key="1">
    <citation type="journal article" date="2018" name="Nat. Microbiol.">
        <title>Leveraging single-cell genomics to expand the fungal tree of life.</title>
        <authorList>
            <person name="Ahrendt S.R."/>
            <person name="Quandt C.A."/>
            <person name="Ciobanu D."/>
            <person name="Clum A."/>
            <person name="Salamov A."/>
            <person name="Andreopoulos B."/>
            <person name="Cheng J.F."/>
            <person name="Woyke T."/>
            <person name="Pelin A."/>
            <person name="Henrissat B."/>
            <person name="Reynolds N.K."/>
            <person name="Benny G.L."/>
            <person name="Smith M.E."/>
            <person name="James T.Y."/>
            <person name="Grigoriev I.V."/>
        </authorList>
    </citation>
    <scope>NUCLEOTIDE SEQUENCE [LARGE SCALE GENOMIC DNA]</scope>
    <source>
        <strain evidence="3">CSF55</strain>
    </source>
</reference>
<gene>
    <name evidence="2" type="ORF">ROZALSC1DRAFT_23329</name>
</gene>
<name>A0A4P9YGK8_ROZAC</name>
<feature type="compositionally biased region" description="Basic and acidic residues" evidence="1">
    <location>
        <begin position="1"/>
        <end position="11"/>
    </location>
</feature>
<organism evidence="2 3">
    <name type="scientific">Rozella allomycis (strain CSF55)</name>
    <dbReference type="NCBI Taxonomy" id="988480"/>
    <lineage>
        <taxon>Eukaryota</taxon>
        <taxon>Fungi</taxon>
        <taxon>Fungi incertae sedis</taxon>
        <taxon>Cryptomycota</taxon>
        <taxon>Cryptomycota incertae sedis</taxon>
        <taxon>Rozella</taxon>
    </lineage>
</organism>
<accession>A0A4P9YGK8</accession>
<dbReference type="AlphaFoldDB" id="A0A4P9YGK8"/>
<proteinExistence type="predicted"/>
<dbReference type="Proteomes" id="UP000281549">
    <property type="component" value="Unassembled WGS sequence"/>
</dbReference>
<evidence type="ECO:0000313" key="2">
    <source>
        <dbReference type="EMBL" id="RKP18338.1"/>
    </source>
</evidence>
<dbReference type="Gene3D" id="1.10.287.1490">
    <property type="match status" value="1"/>
</dbReference>
<evidence type="ECO:0000313" key="3">
    <source>
        <dbReference type="Proteomes" id="UP000281549"/>
    </source>
</evidence>
<sequence length="313" mass="37435">MIEEKKAKGEKGMNVNEVNEVNQDVIPHEDTISDEEDLHEENLPETMEPQQDNLVKIEMENKRKELEREKEEKERLDQKLKELENQLLVGGEGIYDHASEKEKALIEAELQNKMRNQRELENRLQQQMETQMQLEEHYNSLQEEIEKKTIKLEKMVKKIQTTKSEIHDLQEEFRNEREELMEAIREISKEILLKQTIIDNFIPKEEVYKVQQRSIFNEDTEEWEIISYAEMNQQNKLERPKSEFRLPMSLLAKEQVANGNNNPRFRHENILVVPLDMPERMTRDYIRKNVIEKPINKKKSEDLTISASSYQKF</sequence>